<evidence type="ECO:0000313" key="2">
    <source>
        <dbReference type="Proteomes" id="UP000580250"/>
    </source>
</evidence>
<comment type="caution">
    <text evidence="1">The sequence shown here is derived from an EMBL/GenBank/DDBJ whole genome shotgun (WGS) entry which is preliminary data.</text>
</comment>
<dbReference type="EMBL" id="CAJEWN010002015">
    <property type="protein sequence ID" value="CAD2201471.1"/>
    <property type="molecule type" value="Genomic_DNA"/>
</dbReference>
<proteinExistence type="predicted"/>
<dbReference type="AlphaFoldDB" id="A0A6V7XQ99"/>
<gene>
    <name evidence="1" type="ORF">MENT_LOCUS55020</name>
</gene>
<evidence type="ECO:0000313" key="1">
    <source>
        <dbReference type="EMBL" id="CAD2201471.1"/>
    </source>
</evidence>
<dbReference type="Proteomes" id="UP000580250">
    <property type="component" value="Unassembled WGS sequence"/>
</dbReference>
<organism evidence="1 2">
    <name type="scientific">Meloidogyne enterolobii</name>
    <name type="common">Root-knot nematode worm</name>
    <name type="synonym">Meloidogyne mayaguensis</name>
    <dbReference type="NCBI Taxonomy" id="390850"/>
    <lineage>
        <taxon>Eukaryota</taxon>
        <taxon>Metazoa</taxon>
        <taxon>Ecdysozoa</taxon>
        <taxon>Nematoda</taxon>
        <taxon>Chromadorea</taxon>
        <taxon>Rhabditida</taxon>
        <taxon>Tylenchina</taxon>
        <taxon>Tylenchomorpha</taxon>
        <taxon>Tylenchoidea</taxon>
        <taxon>Meloidogynidae</taxon>
        <taxon>Meloidogyninae</taxon>
        <taxon>Meloidogyne</taxon>
    </lineage>
</organism>
<reference evidence="1 2" key="1">
    <citation type="submission" date="2020-08" db="EMBL/GenBank/DDBJ databases">
        <authorList>
            <person name="Koutsovoulos G."/>
            <person name="Danchin GJ E."/>
        </authorList>
    </citation>
    <scope>NUCLEOTIDE SEQUENCE [LARGE SCALE GENOMIC DNA]</scope>
</reference>
<accession>A0A6V7XQ99</accession>
<sequence>MSKEDYEEYEQLGDDRHINHIEKIKKVKPYLADLEKQVGDKEDMNGGDDIARPCHIINEDGICKIDVSEFYGPYKPVKVVGLHLLRGYLPACDWIKPDDEDVKKYAKLWHTDNKEDLIMHHDIGNDEKRIIDRCSFYGFESFNLVL</sequence>
<protein>
    <submittedName>
        <fullName evidence="1">Uncharacterized protein</fullName>
    </submittedName>
</protein>
<name>A0A6V7XQ99_MELEN</name>